<dbReference type="InterPro" id="IPR003439">
    <property type="entry name" value="ABC_transporter-like_ATP-bd"/>
</dbReference>
<evidence type="ECO:0000256" key="1">
    <source>
        <dbReference type="ARBA" id="ARBA00022448"/>
    </source>
</evidence>
<dbReference type="PANTHER" id="PTHR42939:SF1">
    <property type="entry name" value="ABC TRANSPORTER ATP-BINDING PROTEIN ALBC-RELATED"/>
    <property type="match status" value="1"/>
</dbReference>
<organism evidence="5 6">
    <name type="scientific">Terrisporobacter othiniensis</name>
    <dbReference type="NCBI Taxonomy" id="1577792"/>
    <lineage>
        <taxon>Bacteria</taxon>
        <taxon>Bacillati</taxon>
        <taxon>Bacillota</taxon>
        <taxon>Clostridia</taxon>
        <taxon>Peptostreptococcales</taxon>
        <taxon>Peptostreptococcaceae</taxon>
        <taxon>Terrisporobacter</taxon>
    </lineage>
</organism>
<reference evidence="5 6" key="1">
    <citation type="submission" date="2014-12" db="EMBL/GenBank/DDBJ databases">
        <title>Draft genome sequence of Terrisporobacter sp. 08-306576, isolated from the blood culture of a bacteremia patient.</title>
        <authorList>
            <person name="Lund L.C."/>
            <person name="Sydenham T.V."/>
            <person name="Hogh S.V."/>
            <person name="Skov M.N."/>
            <person name="Kemp M."/>
            <person name="Justesen U.S."/>
        </authorList>
    </citation>
    <scope>NUCLEOTIDE SEQUENCE [LARGE SCALE GENOMIC DNA]</scope>
    <source>
        <strain evidence="5 6">08-306576</strain>
    </source>
</reference>
<dbReference type="STRING" id="1577792.QX51_13360"/>
<accession>A0A0B3WPJ3</accession>
<evidence type="ECO:0000256" key="2">
    <source>
        <dbReference type="ARBA" id="ARBA00022741"/>
    </source>
</evidence>
<dbReference type="RefSeq" id="WP_039680398.1">
    <property type="nucleotide sequence ID" value="NZ_JAWGXO010000009.1"/>
</dbReference>
<name>A0A0B3WPJ3_9FIRM</name>
<dbReference type="SUPFAM" id="SSF52540">
    <property type="entry name" value="P-loop containing nucleoside triphosphate hydrolases"/>
    <property type="match status" value="1"/>
</dbReference>
<dbReference type="InterPro" id="IPR017871">
    <property type="entry name" value="ABC_transporter-like_CS"/>
</dbReference>
<comment type="caution">
    <text evidence="5">The sequence shown here is derived from an EMBL/GenBank/DDBJ whole genome shotgun (WGS) entry which is preliminary data.</text>
</comment>
<dbReference type="InterPro" id="IPR027417">
    <property type="entry name" value="P-loop_NTPase"/>
</dbReference>
<evidence type="ECO:0000313" key="5">
    <source>
        <dbReference type="EMBL" id="KHS56430.1"/>
    </source>
</evidence>
<keyword evidence="1" id="KW-0813">Transport</keyword>
<dbReference type="InterPro" id="IPR051782">
    <property type="entry name" value="ABC_Transporter_VariousFunc"/>
</dbReference>
<protein>
    <recommendedName>
        <fullName evidence="4">ABC transporter domain-containing protein</fullName>
    </recommendedName>
</protein>
<dbReference type="AlphaFoldDB" id="A0A0B3WPJ3"/>
<dbReference type="Proteomes" id="UP000031189">
    <property type="component" value="Unassembled WGS sequence"/>
</dbReference>
<evidence type="ECO:0000313" key="6">
    <source>
        <dbReference type="Proteomes" id="UP000031189"/>
    </source>
</evidence>
<dbReference type="Pfam" id="PF00005">
    <property type="entry name" value="ABC_tran"/>
    <property type="match status" value="1"/>
</dbReference>
<dbReference type="InterPro" id="IPR003593">
    <property type="entry name" value="AAA+_ATPase"/>
</dbReference>
<feature type="domain" description="ABC transporter" evidence="4">
    <location>
        <begin position="2"/>
        <end position="220"/>
    </location>
</feature>
<evidence type="ECO:0000256" key="3">
    <source>
        <dbReference type="ARBA" id="ARBA00022840"/>
    </source>
</evidence>
<keyword evidence="2" id="KW-0547">Nucleotide-binding</keyword>
<gene>
    <name evidence="5" type="ORF">QX51_13360</name>
</gene>
<dbReference type="PROSITE" id="PS00211">
    <property type="entry name" value="ABC_TRANSPORTER_1"/>
    <property type="match status" value="1"/>
</dbReference>
<dbReference type="Gene3D" id="3.40.50.300">
    <property type="entry name" value="P-loop containing nucleotide triphosphate hydrolases"/>
    <property type="match status" value="1"/>
</dbReference>
<dbReference type="GO" id="GO:0005524">
    <property type="term" value="F:ATP binding"/>
    <property type="evidence" value="ECO:0007669"/>
    <property type="project" value="UniProtKB-KW"/>
</dbReference>
<dbReference type="PANTHER" id="PTHR42939">
    <property type="entry name" value="ABC TRANSPORTER ATP-BINDING PROTEIN ALBC-RELATED"/>
    <property type="match status" value="1"/>
</dbReference>
<dbReference type="OrthoDB" id="9804199at2"/>
<keyword evidence="3" id="KW-0067">ATP-binding</keyword>
<dbReference type="SMART" id="SM00382">
    <property type="entry name" value="AAA"/>
    <property type="match status" value="1"/>
</dbReference>
<dbReference type="GO" id="GO:0016887">
    <property type="term" value="F:ATP hydrolysis activity"/>
    <property type="evidence" value="ECO:0007669"/>
    <property type="project" value="InterPro"/>
</dbReference>
<sequence length="221" mass="25745">MIKIKNIEKQIKYQKPLKIDSLEIEKGCIYTILGHNGSGKSTLLKILYNLTSHDNGEIDIESNGFSSEICQNYIAYNPQKPCFLRGTLEENFNYIYKYSSNKNLLNRNQLKDLISEFKLENKLNVDVRKLSGGEQAKAQFIRTLLLNKDYILLDEPMASLDFETRELVEKKIRQLKKENRAIVLVTHDFIQARKIGEKIIFMENLNLIGIYNPVEFFDKIM</sequence>
<dbReference type="PROSITE" id="PS50893">
    <property type="entry name" value="ABC_TRANSPORTER_2"/>
    <property type="match status" value="1"/>
</dbReference>
<evidence type="ECO:0000259" key="4">
    <source>
        <dbReference type="PROSITE" id="PS50893"/>
    </source>
</evidence>
<proteinExistence type="predicted"/>
<dbReference type="EMBL" id="JWHR01000112">
    <property type="protein sequence ID" value="KHS56430.1"/>
    <property type="molecule type" value="Genomic_DNA"/>
</dbReference>
<keyword evidence="6" id="KW-1185">Reference proteome</keyword>